<dbReference type="EMBL" id="BK016183">
    <property type="protein sequence ID" value="DAG00849.1"/>
    <property type="molecule type" value="Genomic_DNA"/>
</dbReference>
<protein>
    <submittedName>
        <fullName evidence="2">Uncharacterized protein</fullName>
    </submittedName>
</protein>
<accession>A0A8S5V2A2</accession>
<evidence type="ECO:0000256" key="1">
    <source>
        <dbReference type="SAM" id="MobiDB-lite"/>
    </source>
</evidence>
<organism evidence="2">
    <name type="scientific">Myoviridae sp. ctncN39</name>
    <dbReference type="NCBI Taxonomy" id="2825170"/>
    <lineage>
        <taxon>Viruses</taxon>
        <taxon>Duplodnaviria</taxon>
        <taxon>Heunggongvirae</taxon>
        <taxon>Uroviricota</taxon>
        <taxon>Caudoviricetes</taxon>
    </lineage>
</organism>
<evidence type="ECO:0000313" key="2">
    <source>
        <dbReference type="EMBL" id="DAG00849.1"/>
    </source>
</evidence>
<feature type="region of interest" description="Disordered" evidence="1">
    <location>
        <begin position="33"/>
        <end position="65"/>
    </location>
</feature>
<sequence length="65" mass="6770">MMILLGIFGAAVLGLAGVAVYLSGVDVGRENARRELEGQDDTEPTLYLKITTKGSDADDNAGKGD</sequence>
<proteinExistence type="predicted"/>
<name>A0A8S5V2A2_9CAUD</name>
<reference evidence="2" key="1">
    <citation type="journal article" date="2021" name="Proc. Natl. Acad. Sci. U.S.A.">
        <title>A Catalog of Tens of Thousands of Viruses from Human Metagenomes Reveals Hidden Associations with Chronic Diseases.</title>
        <authorList>
            <person name="Tisza M.J."/>
            <person name="Buck C.B."/>
        </authorList>
    </citation>
    <scope>NUCLEOTIDE SEQUENCE</scope>
    <source>
        <strain evidence="2">CtncN39</strain>
    </source>
</reference>